<dbReference type="SUPFAM" id="SSF48056">
    <property type="entry name" value="Di-copper centre-containing domain"/>
    <property type="match status" value="1"/>
</dbReference>
<sequence length="486" mass="55714">MKIKQTTTSFVLYSITLNLLLNIVKVTGQRILTNPAINCEQYRDNRGQLEITGNDDSLYCLHEHLYKSALSSPPNNAPDVYVNELLQKALTRCSFKKTQSSELSKTEKKTCKSRKCKKLRYHGRRRKRFARKSKSNRGRRYKAEHNECNWERKEVRMLSRSEWNQFTKRINILKKPIALPGGGSFIPYDVISNVHRGRRSLEAAHRGSNFPSWHRIYLLVMEAAIGIPIPYWDHRMDYDMDEPIDSIVWTDEFFGPGIGEVKSGPFANWTTAHNEPLSRNIGLTGSLISECMVKGLLRYKSHDPIIYPTIKSYSLEDIHNGPHRWVAGQLSVLRKSPQDPIFFLHHSFVDYLWYLFRKSTRETGNIDPSTDYPDKGPASQGRYEYMIPFSKLRNIHGYSDFIEGLSSFKPPPKCPHCGGSDYLECDAQISRCKSKASKAVVPDIQFLRRQAMNIVIRGTKFVSPITDIRTSGVALSFLQLANNTLG</sequence>
<evidence type="ECO:0000259" key="4">
    <source>
        <dbReference type="PROSITE" id="PS00498"/>
    </source>
</evidence>
<evidence type="ECO:0000313" key="5">
    <source>
        <dbReference type="EMBL" id="ACF25906.1"/>
    </source>
</evidence>
<dbReference type="GO" id="GO:0046872">
    <property type="term" value="F:metal ion binding"/>
    <property type="evidence" value="ECO:0007669"/>
    <property type="project" value="UniProtKB-KW"/>
</dbReference>
<dbReference type="PANTHER" id="PTHR11474:SF126">
    <property type="entry name" value="TYROSINASE-LIKE PROTEIN TYR-1-RELATED"/>
    <property type="match status" value="1"/>
</dbReference>
<dbReference type="PANTHER" id="PTHR11474">
    <property type="entry name" value="TYROSINASE FAMILY MEMBER"/>
    <property type="match status" value="1"/>
</dbReference>
<keyword evidence="2" id="KW-0186">Copper</keyword>
<keyword evidence="1" id="KW-0479">Metal-binding</keyword>
<name>G2XK79_AZUFA</name>
<evidence type="ECO:0000259" key="3">
    <source>
        <dbReference type="PROSITE" id="PS00497"/>
    </source>
</evidence>
<dbReference type="PROSITE" id="PS00497">
    <property type="entry name" value="TYROSINASE_1"/>
    <property type="match status" value="1"/>
</dbReference>
<feature type="domain" description="Tyrosinase copper-binding" evidence="3">
    <location>
        <begin position="205"/>
        <end position="222"/>
    </location>
</feature>
<dbReference type="PROSITE" id="PS00498">
    <property type="entry name" value="TYROSINASE_2"/>
    <property type="match status" value="1"/>
</dbReference>
<dbReference type="PRINTS" id="PR00092">
    <property type="entry name" value="TYROSINASE"/>
</dbReference>
<dbReference type="Pfam" id="PF00264">
    <property type="entry name" value="Tyrosinase"/>
    <property type="match status" value="1"/>
</dbReference>
<dbReference type="InterPro" id="IPR008922">
    <property type="entry name" value="Di-copper_centre_dom_sf"/>
</dbReference>
<organism evidence="5">
    <name type="scientific">Azumapecten farreri</name>
    <name type="common">Farrer's scallop</name>
    <name type="synonym">Chlamys farreri</name>
    <dbReference type="NCBI Taxonomy" id="106299"/>
    <lineage>
        <taxon>Eukaryota</taxon>
        <taxon>Metazoa</taxon>
        <taxon>Spiralia</taxon>
        <taxon>Lophotrochozoa</taxon>
        <taxon>Mollusca</taxon>
        <taxon>Bivalvia</taxon>
        <taxon>Autobranchia</taxon>
        <taxon>Pteriomorphia</taxon>
        <taxon>Pectinida</taxon>
        <taxon>Pectinoidea</taxon>
        <taxon>Pectinidae</taxon>
        <taxon>Azumapecten</taxon>
    </lineage>
</organism>
<evidence type="ECO:0000256" key="1">
    <source>
        <dbReference type="ARBA" id="ARBA00022723"/>
    </source>
</evidence>
<proteinExistence type="evidence at transcript level"/>
<evidence type="ECO:0000256" key="2">
    <source>
        <dbReference type="ARBA" id="ARBA00023008"/>
    </source>
</evidence>
<dbReference type="EMBL" id="EU183308">
    <property type="protein sequence ID" value="ACF25906.1"/>
    <property type="molecule type" value="mRNA"/>
</dbReference>
<dbReference type="InterPro" id="IPR050316">
    <property type="entry name" value="Tyrosinase/Hemocyanin"/>
</dbReference>
<feature type="domain" description="Tyrosinase copper-binding" evidence="4">
    <location>
        <begin position="339"/>
        <end position="350"/>
    </location>
</feature>
<reference evidence="5" key="1">
    <citation type="journal article" date="2012" name="Fish Shellfish Immunol.">
        <title>The phenoloxidase activity and antibacterial function of a tyrosinase from scallop Chlamys farreri.</title>
        <authorList>
            <person name="Zhou Z."/>
            <person name="Ni D."/>
            <person name="Wang M."/>
            <person name="Wang L."/>
            <person name="Wang L."/>
            <person name="Shi X."/>
            <person name="Yue F."/>
            <person name="Liu R."/>
            <person name="Song L."/>
        </authorList>
    </citation>
    <scope>NUCLEOTIDE SEQUENCE</scope>
</reference>
<protein>
    <submittedName>
        <fullName evidence="5">Tyrosinase</fullName>
    </submittedName>
</protein>
<dbReference type="InterPro" id="IPR002227">
    <property type="entry name" value="Tyrosinase_Cu-bd"/>
</dbReference>
<dbReference type="AlphaFoldDB" id="G2XK79"/>
<dbReference type="Gene3D" id="1.10.1280.10">
    <property type="entry name" value="Di-copper center containing domain from catechol oxidase"/>
    <property type="match status" value="1"/>
</dbReference>
<dbReference type="GO" id="GO:0016491">
    <property type="term" value="F:oxidoreductase activity"/>
    <property type="evidence" value="ECO:0007669"/>
    <property type="project" value="InterPro"/>
</dbReference>
<accession>G2XK79</accession>